<dbReference type="EMBL" id="LBMM01033787">
    <property type="protein sequence ID" value="KMQ81588.1"/>
    <property type="molecule type" value="Genomic_DNA"/>
</dbReference>
<dbReference type="AlphaFoldDB" id="A0A0J7JTI8"/>
<accession>A0A0J7JTI8</accession>
<evidence type="ECO:0000313" key="2">
    <source>
        <dbReference type="Proteomes" id="UP000036403"/>
    </source>
</evidence>
<sequence length="101" mass="11209">MDPTRPVLVLHRSATPLDLGLQICSTRFKNGADATQGGTQPVRPLLCVFVQTGYRRIHCKAVDESASHHLSLFDIGLSQRHSLEHPSLHNKHESQERGCCV</sequence>
<comment type="caution">
    <text evidence="1">The sequence shown here is derived from an EMBL/GenBank/DDBJ whole genome shotgun (WGS) entry which is preliminary data.</text>
</comment>
<evidence type="ECO:0000313" key="1">
    <source>
        <dbReference type="EMBL" id="KMQ81588.1"/>
    </source>
</evidence>
<protein>
    <submittedName>
        <fullName evidence="1">Uncharacterized protein</fullName>
    </submittedName>
</protein>
<dbReference type="Proteomes" id="UP000036403">
    <property type="component" value="Unassembled WGS sequence"/>
</dbReference>
<gene>
    <name evidence="1" type="ORF">RF55_25854</name>
</gene>
<organism evidence="1 2">
    <name type="scientific">Lasius niger</name>
    <name type="common">Black garden ant</name>
    <dbReference type="NCBI Taxonomy" id="67767"/>
    <lineage>
        <taxon>Eukaryota</taxon>
        <taxon>Metazoa</taxon>
        <taxon>Ecdysozoa</taxon>
        <taxon>Arthropoda</taxon>
        <taxon>Hexapoda</taxon>
        <taxon>Insecta</taxon>
        <taxon>Pterygota</taxon>
        <taxon>Neoptera</taxon>
        <taxon>Endopterygota</taxon>
        <taxon>Hymenoptera</taxon>
        <taxon>Apocrita</taxon>
        <taxon>Aculeata</taxon>
        <taxon>Formicoidea</taxon>
        <taxon>Formicidae</taxon>
        <taxon>Formicinae</taxon>
        <taxon>Lasius</taxon>
        <taxon>Lasius</taxon>
    </lineage>
</organism>
<reference evidence="1 2" key="1">
    <citation type="submission" date="2015-04" db="EMBL/GenBank/DDBJ databases">
        <title>Lasius niger genome sequencing.</title>
        <authorList>
            <person name="Konorov E.A."/>
            <person name="Nikitin M.A."/>
            <person name="Kirill M.V."/>
            <person name="Chang P."/>
        </authorList>
    </citation>
    <scope>NUCLEOTIDE SEQUENCE [LARGE SCALE GENOMIC DNA]</scope>
    <source>
        <tissue evidence="1">Whole</tissue>
    </source>
</reference>
<proteinExistence type="predicted"/>
<keyword evidence="2" id="KW-1185">Reference proteome</keyword>
<dbReference type="PaxDb" id="67767-A0A0J7JTI8"/>
<name>A0A0J7JTI8_LASNI</name>